<dbReference type="Pfam" id="PF07162">
    <property type="entry name" value="B9-C2"/>
    <property type="match status" value="1"/>
</dbReference>
<evidence type="ECO:0000313" key="6">
    <source>
        <dbReference type="EMBL" id="CCD14359.1"/>
    </source>
</evidence>
<reference evidence="7" key="1">
    <citation type="submission" date="2011-07" db="EMBL/GenBank/DDBJ databases">
        <title>Divergent evolution of antigenic variation in African trypanosomes.</title>
        <authorList>
            <person name="Jackson A.P."/>
            <person name="Berry A."/>
            <person name="Allison H.C."/>
            <person name="Burton P."/>
            <person name="Anderson J."/>
            <person name="Aslett M."/>
            <person name="Brown R."/>
            <person name="Corton N."/>
            <person name="Harris D."/>
            <person name="Hauser H."/>
            <person name="Gamble J."/>
            <person name="Gilderthorp R."/>
            <person name="McQuillan J."/>
            <person name="Quail M.A."/>
            <person name="Sanders M."/>
            <person name="Van Tonder A."/>
            <person name="Ginger M.L."/>
            <person name="Donelson J.E."/>
            <person name="Field M.C."/>
            <person name="Barry J.D."/>
            <person name="Berriman M."/>
            <person name="Hertz-Fowler C."/>
        </authorList>
    </citation>
    <scope>NUCLEOTIDE SEQUENCE [LARGE SCALE GENOMIC DNA]</scope>
    <source>
        <strain evidence="7">IL3000</strain>
    </source>
</reference>
<dbReference type="PANTHER" id="PTHR12968:SF5">
    <property type="entry name" value="MECKEL SYNDROME TYPE 1 PROTEIN"/>
    <property type="match status" value="1"/>
</dbReference>
<sequence>MDVLQFRRAERYISRVPLHGLSFRATLWRAPLGEEHRLEQLCTITVPWGGKVLSPAEELQEIQATVGFSGSSSRCLTAASNACEQEMDNMAATSSASDRRRNAVNVINKLQTKLAKFSNVIFTRPPSEDFIDDTEEVSPVYPPQAVCPLVPVVLREHRAQHRPCNKMFFVCANGRIICPSEEPLLNCQWKGKELVMCTVASAKDGLNFLAKPSINKVHTLLVDPSHVYLFKITVLQTQEASIDQPMQSDIVRKIDSMATQVEGSVDPSRLSRNRILQQILMQGIPESPSDERPPDIKTPFHFLQPSLRDGRVRYHLFGILERCMHFSVDSLYLHCQWQHEDMCASDSGSSCGGKTSDGFTTQLTFSSGVIVEQYIPTIAHVFNIPFEYHFDGSGMAPLRLVVTAFSDEGFSTGEPQSPVGYAAVTVPHLLPGNHSIRAELWKPRMTGREFVHSAMVGGAPALVDPSSAGPNYGDGITVKCGLVTEPSGIIELRVMVLHQVVSPSVA</sequence>
<dbReference type="Proteomes" id="UP000000702">
    <property type="component" value="Unassembled WGS sequence"/>
</dbReference>
<dbReference type="AlphaFoldDB" id="F9WAT8"/>
<evidence type="ECO:0000256" key="3">
    <source>
        <dbReference type="ARBA" id="ARBA00022794"/>
    </source>
</evidence>
<evidence type="ECO:0000256" key="2">
    <source>
        <dbReference type="ARBA" id="ARBA00022490"/>
    </source>
</evidence>
<keyword evidence="4" id="KW-0206">Cytoskeleton</keyword>
<evidence type="ECO:0000256" key="5">
    <source>
        <dbReference type="ARBA" id="ARBA00023273"/>
    </source>
</evidence>
<comment type="caution">
    <text evidence="6">The sequence shown here is derived from an EMBL/GenBank/DDBJ whole genome shotgun (WGS) entry which is preliminary data.</text>
</comment>
<dbReference type="InterPro" id="IPR010796">
    <property type="entry name" value="C2_B9-type_dom"/>
</dbReference>
<evidence type="ECO:0000313" key="7">
    <source>
        <dbReference type="Proteomes" id="UP000000702"/>
    </source>
</evidence>
<reference evidence="6 7" key="2">
    <citation type="journal article" date="2012" name="Proc. Natl. Acad. Sci. U.S.A.">
        <title>Antigenic diversity is generated by distinct evolutionary mechanisms in African trypanosome species.</title>
        <authorList>
            <person name="Jackson A.P."/>
            <person name="Berry A."/>
            <person name="Aslett M."/>
            <person name="Allison H.C."/>
            <person name="Burton P."/>
            <person name="Vavrova-Anderson J."/>
            <person name="Brown R."/>
            <person name="Browne H."/>
            <person name="Corton N."/>
            <person name="Hauser H."/>
            <person name="Gamble J."/>
            <person name="Gilderthorp R."/>
            <person name="Marcello L."/>
            <person name="McQuillan J."/>
            <person name="Otto T.D."/>
            <person name="Quail M.A."/>
            <person name="Sanders M.J."/>
            <person name="van Tonder A."/>
            <person name="Ginger M.L."/>
            <person name="Field M.C."/>
            <person name="Barry J.D."/>
            <person name="Hertz-Fowler C."/>
            <person name="Berriman M."/>
        </authorList>
    </citation>
    <scope>NUCLEOTIDE SEQUENCE [LARGE SCALE GENOMIC DNA]</scope>
    <source>
        <strain evidence="6 7">IL3000</strain>
    </source>
</reference>
<proteinExistence type="predicted"/>
<organism evidence="6 7">
    <name type="scientific">Trypanosoma congolense (strain IL3000)</name>
    <dbReference type="NCBI Taxonomy" id="1068625"/>
    <lineage>
        <taxon>Eukaryota</taxon>
        <taxon>Discoba</taxon>
        <taxon>Euglenozoa</taxon>
        <taxon>Kinetoplastea</taxon>
        <taxon>Metakinetoplastina</taxon>
        <taxon>Trypanosomatida</taxon>
        <taxon>Trypanosomatidae</taxon>
        <taxon>Trypanosoma</taxon>
        <taxon>Nannomonas</taxon>
    </lineage>
</organism>
<keyword evidence="2" id="KW-0963">Cytoplasm</keyword>
<keyword evidence="5" id="KW-0966">Cell projection</keyword>
<keyword evidence="3" id="KW-0970">Cilium biogenesis/degradation</keyword>
<dbReference type="GO" id="GO:0060271">
    <property type="term" value="P:cilium assembly"/>
    <property type="evidence" value="ECO:0007669"/>
    <property type="project" value="TreeGrafter"/>
</dbReference>
<keyword evidence="7" id="KW-1185">Reference proteome</keyword>
<accession>F9WAT8</accession>
<evidence type="ECO:0000256" key="4">
    <source>
        <dbReference type="ARBA" id="ARBA00023212"/>
    </source>
</evidence>
<dbReference type="GO" id="GO:0036038">
    <property type="term" value="C:MKS complex"/>
    <property type="evidence" value="ECO:0007669"/>
    <property type="project" value="TreeGrafter"/>
</dbReference>
<name>F9WAT8_TRYCI</name>
<dbReference type="VEuPathDB" id="TriTrypDB:TcIL3000_0_00630"/>
<dbReference type="PANTHER" id="PTHR12968">
    <property type="entry name" value="B9 DOMAIN-CONTAINING"/>
    <property type="match status" value="1"/>
</dbReference>
<dbReference type="EMBL" id="CAEQ01001480">
    <property type="protein sequence ID" value="CCD14359.1"/>
    <property type="molecule type" value="Genomic_DNA"/>
</dbReference>
<comment type="subcellular location">
    <subcellularLocation>
        <location evidence="1">Cytoplasm</location>
        <location evidence="1">Cytoskeleton</location>
        <location evidence="1">Cilium basal body</location>
    </subcellularLocation>
</comment>
<dbReference type="OMA" id="RDHQPNR"/>
<gene>
    <name evidence="6" type="ORF">TCIL3000_0_00630</name>
</gene>
<evidence type="ECO:0000256" key="1">
    <source>
        <dbReference type="ARBA" id="ARBA00004120"/>
    </source>
</evidence>
<protein>
    <submittedName>
        <fullName evidence="6">WGS project CAEQ00000000 data, annotated contig 20</fullName>
    </submittedName>
</protein>